<evidence type="ECO:0000313" key="2">
    <source>
        <dbReference type="EMBL" id="KEZ87081.1"/>
    </source>
</evidence>
<feature type="transmembrane region" description="Helical" evidence="1">
    <location>
        <begin position="12"/>
        <end position="35"/>
    </location>
</feature>
<evidence type="ECO:0000313" key="3">
    <source>
        <dbReference type="Proteomes" id="UP000028542"/>
    </source>
</evidence>
<keyword evidence="1" id="KW-0812">Transmembrane</keyword>
<keyword evidence="1" id="KW-1133">Transmembrane helix</keyword>
<dbReference type="EMBL" id="JPMD01000015">
    <property type="protein sequence ID" value="KEZ87081.1"/>
    <property type="molecule type" value="Genomic_DNA"/>
</dbReference>
<proteinExistence type="predicted"/>
<feature type="transmembrane region" description="Helical" evidence="1">
    <location>
        <begin position="83"/>
        <end position="112"/>
    </location>
</feature>
<accession>A0A084JDP7</accession>
<dbReference type="Proteomes" id="UP000028542">
    <property type="component" value="Unassembled WGS sequence"/>
</dbReference>
<protein>
    <submittedName>
        <fullName evidence="2">Uncharacterized protein</fullName>
    </submittedName>
</protein>
<evidence type="ECO:0000256" key="1">
    <source>
        <dbReference type="SAM" id="Phobius"/>
    </source>
</evidence>
<dbReference type="STRING" id="318464.IO99_07535"/>
<keyword evidence="3" id="KW-1185">Reference proteome</keyword>
<name>A0A084JDP7_9CLOT</name>
<keyword evidence="1" id="KW-0472">Membrane</keyword>
<dbReference type="RefSeq" id="WP_035131827.1">
    <property type="nucleotide sequence ID" value="NZ_JPMD01000015.1"/>
</dbReference>
<dbReference type="AlphaFoldDB" id="A0A084JDP7"/>
<sequence length="113" mass="12861">MKIKSHTKLNLYSFISIGISAVIYFIFMIMDIFYPPKDNELFLLITISLILVISIIGMIYSILSSKSLREREINNICVPKVDLFLTIAALIINVGIVVLTLPALIITIKFMYF</sequence>
<feature type="transmembrane region" description="Helical" evidence="1">
    <location>
        <begin position="41"/>
        <end position="63"/>
    </location>
</feature>
<organism evidence="2 3">
    <name type="scientific">Clostridium sulfidigenes</name>
    <dbReference type="NCBI Taxonomy" id="318464"/>
    <lineage>
        <taxon>Bacteria</taxon>
        <taxon>Bacillati</taxon>
        <taxon>Bacillota</taxon>
        <taxon>Clostridia</taxon>
        <taxon>Eubacteriales</taxon>
        <taxon>Clostridiaceae</taxon>
        <taxon>Clostridium</taxon>
    </lineage>
</organism>
<gene>
    <name evidence="2" type="ORF">IO99_07535</name>
</gene>
<comment type="caution">
    <text evidence="2">The sequence shown here is derived from an EMBL/GenBank/DDBJ whole genome shotgun (WGS) entry which is preliminary data.</text>
</comment>
<reference evidence="2 3" key="1">
    <citation type="submission" date="2014-07" db="EMBL/GenBank/DDBJ databases">
        <title>Draft genome of Clostridium sulfidigenes 113A isolated from sediments associated with methane hydrate from Krishna Godavari basin.</title>
        <authorList>
            <person name="Honkalas V.S."/>
            <person name="Dabir A.P."/>
            <person name="Arora P."/>
            <person name="Dhakephalkar P.K."/>
        </authorList>
    </citation>
    <scope>NUCLEOTIDE SEQUENCE [LARGE SCALE GENOMIC DNA]</scope>
    <source>
        <strain evidence="2 3">113A</strain>
    </source>
</reference>